<dbReference type="AlphaFoldDB" id="A0AA44Z0P4"/>
<feature type="transmembrane region" description="Helical" evidence="1">
    <location>
        <begin position="55"/>
        <end position="73"/>
    </location>
</feature>
<name>A0AA44Z0P4_XANCM</name>
<sequence>MRLPLPVRYVLIAVLIGMSFLPPLLTGGVLGGINLLFLAALWALMFLCFLRTGRAWASGAVVLGAFVMAVPPVPNYVSPSGEQGAHFRFVGWGNLLEGGGLYGIVFFLVFYAVFFGAVYWLLKRSRPAR</sequence>
<protein>
    <recommendedName>
        <fullName evidence="4">Transmembrane protein</fullName>
    </recommendedName>
</protein>
<keyword evidence="1" id="KW-0472">Membrane</keyword>
<dbReference type="Proteomes" id="UP000251513">
    <property type="component" value="Unassembled WGS sequence"/>
</dbReference>
<feature type="transmembrane region" description="Helical" evidence="1">
    <location>
        <begin position="7"/>
        <end position="25"/>
    </location>
</feature>
<evidence type="ECO:0000256" key="1">
    <source>
        <dbReference type="SAM" id="Phobius"/>
    </source>
</evidence>
<comment type="caution">
    <text evidence="2">The sequence shown here is derived from an EMBL/GenBank/DDBJ whole genome shotgun (WGS) entry which is preliminary data.</text>
</comment>
<reference evidence="2 3" key="1">
    <citation type="submission" date="2018-03" db="EMBL/GenBank/DDBJ databases">
        <title>Sequencing of reference strains of Xanthomonas.</title>
        <authorList>
            <person name="Studholme D.J."/>
            <person name="Vicente J."/>
            <person name="Sarris P."/>
        </authorList>
    </citation>
    <scope>NUCLEOTIDE SEQUENCE [LARGE SCALE GENOMIC DNA]</scope>
    <source>
        <strain evidence="2 3">WHRI 5232</strain>
    </source>
</reference>
<dbReference type="RefSeq" id="WP_005915970.1">
    <property type="nucleotide sequence ID" value="NZ_LOKM01000079.1"/>
</dbReference>
<evidence type="ECO:0008006" key="4">
    <source>
        <dbReference type="Google" id="ProtNLM"/>
    </source>
</evidence>
<keyword evidence="1" id="KW-1133">Transmembrane helix</keyword>
<organism evidence="2 3">
    <name type="scientific">Xanthomonas campestris pv. malvacearum</name>
    <dbReference type="NCBI Taxonomy" id="86040"/>
    <lineage>
        <taxon>Bacteria</taxon>
        <taxon>Pseudomonadati</taxon>
        <taxon>Pseudomonadota</taxon>
        <taxon>Gammaproteobacteria</taxon>
        <taxon>Lysobacterales</taxon>
        <taxon>Lysobacteraceae</taxon>
        <taxon>Xanthomonas</taxon>
    </lineage>
</organism>
<accession>A0AA44Z0P4</accession>
<evidence type="ECO:0000313" key="3">
    <source>
        <dbReference type="Proteomes" id="UP000251513"/>
    </source>
</evidence>
<gene>
    <name evidence="2" type="ORF">C7T86_15090</name>
</gene>
<feature type="transmembrane region" description="Helical" evidence="1">
    <location>
        <begin position="101"/>
        <end position="122"/>
    </location>
</feature>
<keyword evidence="1" id="KW-0812">Transmembrane</keyword>
<dbReference type="EMBL" id="PYJH01000033">
    <property type="protein sequence ID" value="PUE92222.1"/>
    <property type="molecule type" value="Genomic_DNA"/>
</dbReference>
<feature type="transmembrane region" description="Helical" evidence="1">
    <location>
        <begin position="31"/>
        <end position="50"/>
    </location>
</feature>
<proteinExistence type="predicted"/>
<evidence type="ECO:0000313" key="2">
    <source>
        <dbReference type="EMBL" id="PUE92222.1"/>
    </source>
</evidence>